<dbReference type="AlphaFoldDB" id="A0A9W6XP28"/>
<protein>
    <submittedName>
        <fullName evidence="2">Unnamed protein product</fullName>
    </submittedName>
</protein>
<feature type="region of interest" description="Disordered" evidence="1">
    <location>
        <begin position="334"/>
        <end position="396"/>
    </location>
</feature>
<sequence>MTTSTAVNVTSASEMARVGHEMPASMSRSLRPRRNNASASSQDVSAGTDAQQGQLPSSTGTMENSTTTMSRSQGQGQSRGRGRGRSGRGGRTTIPSRRPAHQQRELPSNQVARQTGAATNGISVGSHPTVPQPIFTFVTAPKVTDISHDGMTRWLDLRLEYEEAIKARCKTTGEEVEAVMTSVRNSFDESLLDTLCEVVWVVEKSELTEQFLWDWVMKTVESFKNRTLPDIEELFKRELSMDNTQGDVEAQVTNYFHSCNTLIRTNVLAQLFKTENGMKKKCKILVNALPFKLKVKNEINFRAQEAKSSVPALVNLIMEKALDQEKIDQAMTIAGNGRKQNNGEGGNYGKNKPFTPRKIQYRGNNSSTDRGRHGDRRQVELSDARPTDRSSNHQGCFNCGGGHLRRDCPRVERNSNTTAHDTSHRRLVGGRILSVSEVVYLRLSLRTAAGPVNIHSSVECLILDGHDEFLLGRDVLSMLGIDIGRQLELLAWSDGTDDDDI</sequence>
<keyword evidence="3" id="KW-1185">Reference proteome</keyword>
<dbReference type="OrthoDB" id="105361at2759"/>
<organism evidence="2 3">
    <name type="scientific">Phytophthora fragariaefolia</name>
    <dbReference type="NCBI Taxonomy" id="1490495"/>
    <lineage>
        <taxon>Eukaryota</taxon>
        <taxon>Sar</taxon>
        <taxon>Stramenopiles</taxon>
        <taxon>Oomycota</taxon>
        <taxon>Peronosporomycetes</taxon>
        <taxon>Peronosporales</taxon>
        <taxon>Peronosporaceae</taxon>
        <taxon>Phytophthora</taxon>
    </lineage>
</organism>
<comment type="caution">
    <text evidence="2">The sequence shown here is derived from an EMBL/GenBank/DDBJ whole genome shotgun (WGS) entry which is preliminary data.</text>
</comment>
<reference evidence="2" key="1">
    <citation type="submission" date="2023-04" db="EMBL/GenBank/DDBJ databases">
        <title>Phytophthora fragariaefolia NBRC 109709.</title>
        <authorList>
            <person name="Ichikawa N."/>
            <person name="Sato H."/>
            <person name="Tonouchi N."/>
        </authorList>
    </citation>
    <scope>NUCLEOTIDE SEQUENCE</scope>
    <source>
        <strain evidence="2">NBRC 109709</strain>
    </source>
</reference>
<name>A0A9W6XP28_9STRA</name>
<evidence type="ECO:0000313" key="3">
    <source>
        <dbReference type="Proteomes" id="UP001165121"/>
    </source>
</evidence>
<dbReference type="Proteomes" id="UP001165121">
    <property type="component" value="Unassembled WGS sequence"/>
</dbReference>
<evidence type="ECO:0000256" key="1">
    <source>
        <dbReference type="SAM" id="MobiDB-lite"/>
    </source>
</evidence>
<feature type="compositionally biased region" description="Low complexity" evidence="1">
    <location>
        <begin position="1"/>
        <end position="13"/>
    </location>
</feature>
<feature type="compositionally biased region" description="Polar residues" evidence="1">
    <location>
        <begin position="35"/>
        <end position="69"/>
    </location>
</feature>
<feature type="region of interest" description="Disordered" evidence="1">
    <location>
        <begin position="1"/>
        <end position="113"/>
    </location>
</feature>
<dbReference type="EMBL" id="BSXT01001439">
    <property type="protein sequence ID" value="GMF42397.1"/>
    <property type="molecule type" value="Genomic_DNA"/>
</dbReference>
<gene>
    <name evidence="2" type="ORF">Pfra01_001385500</name>
</gene>
<proteinExistence type="predicted"/>
<accession>A0A9W6XP28</accession>
<feature type="compositionally biased region" description="Basic and acidic residues" evidence="1">
    <location>
        <begin position="369"/>
        <end position="391"/>
    </location>
</feature>
<evidence type="ECO:0000313" key="2">
    <source>
        <dbReference type="EMBL" id="GMF42397.1"/>
    </source>
</evidence>